<proteinExistence type="predicted"/>
<gene>
    <name evidence="1" type="ORF">NDU88_004286</name>
</gene>
<name>A0AAV7W668_PLEWA</name>
<evidence type="ECO:0000313" key="2">
    <source>
        <dbReference type="Proteomes" id="UP001066276"/>
    </source>
</evidence>
<dbReference type="Proteomes" id="UP001066276">
    <property type="component" value="Chromosome 1_2"/>
</dbReference>
<organism evidence="1 2">
    <name type="scientific">Pleurodeles waltl</name>
    <name type="common">Iberian ribbed newt</name>
    <dbReference type="NCBI Taxonomy" id="8319"/>
    <lineage>
        <taxon>Eukaryota</taxon>
        <taxon>Metazoa</taxon>
        <taxon>Chordata</taxon>
        <taxon>Craniata</taxon>
        <taxon>Vertebrata</taxon>
        <taxon>Euteleostomi</taxon>
        <taxon>Amphibia</taxon>
        <taxon>Batrachia</taxon>
        <taxon>Caudata</taxon>
        <taxon>Salamandroidea</taxon>
        <taxon>Salamandridae</taxon>
        <taxon>Pleurodelinae</taxon>
        <taxon>Pleurodeles</taxon>
    </lineage>
</organism>
<keyword evidence="2" id="KW-1185">Reference proteome</keyword>
<protein>
    <submittedName>
        <fullName evidence="1">Uncharacterized protein</fullName>
    </submittedName>
</protein>
<sequence>MAQGRLLLMRAQPVPVRTFISDILAAAVSALPLISTYLQNELRIVVKKTCLRRFGIVMQMTVMRTPETVSCSKEENTITEFNGIDAEDVFERLPALALLHGLKAGGCD</sequence>
<dbReference type="AlphaFoldDB" id="A0AAV7W668"/>
<comment type="caution">
    <text evidence="1">The sequence shown here is derived from an EMBL/GenBank/DDBJ whole genome shotgun (WGS) entry which is preliminary data.</text>
</comment>
<reference evidence="1" key="1">
    <citation type="journal article" date="2022" name="bioRxiv">
        <title>Sequencing and chromosome-scale assembly of the giantPleurodeles waltlgenome.</title>
        <authorList>
            <person name="Brown T."/>
            <person name="Elewa A."/>
            <person name="Iarovenko S."/>
            <person name="Subramanian E."/>
            <person name="Araus A.J."/>
            <person name="Petzold A."/>
            <person name="Susuki M."/>
            <person name="Suzuki K.-i.T."/>
            <person name="Hayashi T."/>
            <person name="Toyoda A."/>
            <person name="Oliveira C."/>
            <person name="Osipova E."/>
            <person name="Leigh N.D."/>
            <person name="Simon A."/>
            <person name="Yun M.H."/>
        </authorList>
    </citation>
    <scope>NUCLEOTIDE SEQUENCE</scope>
    <source>
        <strain evidence="1">20211129_DDA</strain>
        <tissue evidence="1">Liver</tissue>
    </source>
</reference>
<evidence type="ECO:0000313" key="1">
    <source>
        <dbReference type="EMBL" id="KAJ1208903.1"/>
    </source>
</evidence>
<accession>A0AAV7W668</accession>
<dbReference type="EMBL" id="JANPWB010000002">
    <property type="protein sequence ID" value="KAJ1208903.1"/>
    <property type="molecule type" value="Genomic_DNA"/>
</dbReference>